<keyword evidence="3" id="KW-1185">Reference proteome</keyword>
<reference evidence="2 3" key="1">
    <citation type="submission" date="2018-08" db="EMBL/GenBank/DDBJ databases">
        <title>Form III RuBisCO-mediated autotrophy in Thermodesulfobium bacteria.</title>
        <authorList>
            <person name="Toshchakov S.V."/>
            <person name="Kublanov I.V."/>
            <person name="Frolov E."/>
            <person name="Bonch-Osmolovskaya E.A."/>
            <person name="Tourova T.P."/>
            <person name="Chernych N.A."/>
            <person name="Lebedinsky A.V."/>
        </authorList>
    </citation>
    <scope>NUCLEOTIDE SEQUENCE [LARGE SCALE GENOMIC DNA]</scope>
    <source>
        <strain evidence="2 3">SR</strain>
    </source>
</reference>
<gene>
    <name evidence="2" type="ORF">DXX99_08755</name>
</gene>
<proteinExistence type="predicted"/>
<name>A0A3D8P309_9THEO</name>
<evidence type="ECO:0000313" key="2">
    <source>
        <dbReference type="EMBL" id="RDV81781.1"/>
    </source>
</evidence>
<dbReference type="EMBL" id="QSLN01000015">
    <property type="protein sequence ID" value="RDV81781.1"/>
    <property type="molecule type" value="Genomic_DNA"/>
</dbReference>
<keyword evidence="1" id="KW-1133">Transmembrane helix</keyword>
<dbReference type="Proteomes" id="UP000256329">
    <property type="component" value="Unassembled WGS sequence"/>
</dbReference>
<feature type="transmembrane region" description="Helical" evidence="1">
    <location>
        <begin position="39"/>
        <end position="57"/>
    </location>
</feature>
<comment type="caution">
    <text evidence="2">The sequence shown here is derived from an EMBL/GenBank/DDBJ whole genome shotgun (WGS) entry which is preliminary data.</text>
</comment>
<dbReference type="InterPro" id="IPR025608">
    <property type="entry name" value="TcpE"/>
</dbReference>
<dbReference type="OrthoDB" id="1808282at2"/>
<dbReference type="RefSeq" id="WP_115793110.1">
    <property type="nucleotide sequence ID" value="NZ_QSLN01000015.1"/>
</dbReference>
<evidence type="ECO:0000313" key="3">
    <source>
        <dbReference type="Proteomes" id="UP000256329"/>
    </source>
</evidence>
<organism evidence="2 3">
    <name type="scientific">Ammonifex thiophilus</name>
    <dbReference type="NCBI Taxonomy" id="444093"/>
    <lineage>
        <taxon>Bacteria</taxon>
        <taxon>Bacillati</taxon>
        <taxon>Bacillota</taxon>
        <taxon>Clostridia</taxon>
        <taxon>Thermoanaerobacterales</taxon>
        <taxon>Thermoanaerobacteraceae</taxon>
        <taxon>Ammonifex</taxon>
    </lineage>
</organism>
<dbReference type="AlphaFoldDB" id="A0A3D8P309"/>
<evidence type="ECO:0000256" key="1">
    <source>
        <dbReference type="SAM" id="Phobius"/>
    </source>
</evidence>
<protein>
    <submittedName>
        <fullName evidence="2">Uncharacterized protein</fullName>
    </submittedName>
</protein>
<keyword evidence="1" id="KW-0472">Membrane</keyword>
<keyword evidence="1" id="KW-0812">Transmembrane</keyword>
<dbReference type="Pfam" id="PF12648">
    <property type="entry name" value="TcpE"/>
    <property type="match status" value="1"/>
</dbReference>
<accession>A0A3D8P309</accession>
<sequence>MTGDRRFYWQSYRPLFRFSITLHRLGKDLPLPFPVRLETLIVFAFLLAVLYPVCWLLEPFTKAVFHLGKGPCAVASALAGAFLLGEVDAAGKFLPVFVWDVLTFLVLPKRSRLGSLLRPEKRQKVEKFEVWSRRAGEELWF</sequence>